<evidence type="ECO:0000313" key="1">
    <source>
        <dbReference type="EMBL" id="RFS46537.1"/>
    </source>
</evidence>
<accession>A0A372G0D8</accession>
<comment type="caution">
    <text evidence="1">The sequence shown here is derived from an EMBL/GenBank/DDBJ whole genome shotgun (WGS) entry which is preliminary data.</text>
</comment>
<dbReference type="GO" id="GO:0003677">
    <property type="term" value="F:DNA binding"/>
    <property type="evidence" value="ECO:0007669"/>
    <property type="project" value="UniProtKB-KW"/>
</dbReference>
<dbReference type="SUPFAM" id="SSF142906">
    <property type="entry name" value="YjbR-like"/>
    <property type="match status" value="1"/>
</dbReference>
<evidence type="ECO:0000313" key="2">
    <source>
        <dbReference type="Proteomes" id="UP000262621"/>
    </source>
</evidence>
<name>A0A372G0D8_9ACTN</name>
<dbReference type="Proteomes" id="UP000262621">
    <property type="component" value="Unassembled WGS sequence"/>
</dbReference>
<dbReference type="InterPro" id="IPR058532">
    <property type="entry name" value="YjbR/MT2646/Rv2570-like"/>
</dbReference>
<dbReference type="Gene3D" id="3.90.1150.30">
    <property type="match status" value="1"/>
</dbReference>
<dbReference type="EMBL" id="QVFU01000008">
    <property type="protein sequence ID" value="RFS46537.1"/>
    <property type="molecule type" value="Genomic_DNA"/>
</dbReference>
<dbReference type="OrthoDB" id="6167040at2"/>
<dbReference type="AlphaFoldDB" id="A0A372G0D8"/>
<sequence>MITEDEVRRMALGLPEAQASAHFDNADLRVRNKIFAAFPAGAGTVMLRLDPQEQAALLAEDPATFSAPDNHWGRQGWTSARLDRVDPGQLSELLTEAWRRRAPRRLVAAFDAARPDGGGGVG</sequence>
<organism evidence="1 2">
    <name type="scientific">Micromonospora craniellae</name>
    <dbReference type="NCBI Taxonomy" id="2294034"/>
    <lineage>
        <taxon>Bacteria</taxon>
        <taxon>Bacillati</taxon>
        <taxon>Actinomycetota</taxon>
        <taxon>Actinomycetes</taxon>
        <taxon>Micromonosporales</taxon>
        <taxon>Micromonosporaceae</taxon>
        <taxon>Micromonospora</taxon>
    </lineage>
</organism>
<dbReference type="InterPro" id="IPR038056">
    <property type="entry name" value="YjbR-like_sf"/>
</dbReference>
<keyword evidence="2" id="KW-1185">Reference proteome</keyword>
<dbReference type="Pfam" id="PF04237">
    <property type="entry name" value="YjbR"/>
    <property type="match status" value="1"/>
</dbReference>
<dbReference type="RefSeq" id="WP_117227800.1">
    <property type="nucleotide sequence ID" value="NZ_CP061725.1"/>
</dbReference>
<proteinExistence type="predicted"/>
<keyword evidence="1" id="KW-0238">DNA-binding</keyword>
<protein>
    <submittedName>
        <fullName evidence="1">MmcQ/YjbR family DNA-binding protein</fullName>
    </submittedName>
</protein>
<reference evidence="1 2" key="1">
    <citation type="submission" date="2018-08" db="EMBL/GenBank/DDBJ databases">
        <title>Verrucosispora craniellae sp. nov., isolated from a marine sponge in the South China Sea.</title>
        <authorList>
            <person name="Li L."/>
            <person name="Lin H.W."/>
        </authorList>
    </citation>
    <scope>NUCLEOTIDE SEQUENCE [LARGE SCALE GENOMIC DNA]</scope>
    <source>
        <strain evidence="1 2">LHW63014</strain>
    </source>
</reference>
<gene>
    <name evidence="1" type="ORF">D0Q02_10570</name>
</gene>